<feature type="binding site" evidence="11">
    <location>
        <position position="61"/>
    </location>
    <ligand>
        <name>NADPH</name>
        <dbReference type="ChEBI" id="CHEBI:57783"/>
    </ligand>
</feature>
<reference evidence="14 15" key="1">
    <citation type="submission" date="2009-10" db="EMBL/GenBank/DDBJ databases">
        <title>Complete sequence of chromosome of Ammonifex degensii KC4.</title>
        <authorList>
            <consortium name="US DOE Joint Genome Institute"/>
            <person name="Kerfeld C."/>
            <person name="Goodner B."/>
            <person name="Huber H."/>
            <person name="Stetter K."/>
            <person name="Lucas S."/>
            <person name="Copeland A."/>
            <person name="Lapidus A."/>
            <person name="Glavina del Rio T."/>
            <person name="Dalin E."/>
            <person name="Tice H."/>
            <person name="Bruce D."/>
            <person name="Goodwin L."/>
            <person name="Pitluck S."/>
            <person name="Saunders E."/>
            <person name="Brettin T."/>
            <person name="Detter J.C."/>
            <person name="Han C."/>
            <person name="Larimer F."/>
            <person name="Land M."/>
            <person name="Hauser L."/>
            <person name="Kyrpides N."/>
            <person name="Ovchinnikova G."/>
            <person name="Richardson P."/>
        </authorList>
    </citation>
    <scope>NUCLEOTIDE SEQUENCE [LARGE SCALE GENOMIC DNA]</scope>
    <source>
        <strain evidence="15">DSM 10501 / KC4</strain>
    </source>
</reference>
<dbReference type="GO" id="GO:0005737">
    <property type="term" value="C:cytoplasm"/>
    <property type="evidence" value="ECO:0007669"/>
    <property type="project" value="UniProtKB-SubCell"/>
</dbReference>
<keyword evidence="4 9" id="KW-0028">Amino-acid biosynthesis</keyword>
<evidence type="ECO:0000259" key="13">
    <source>
        <dbReference type="Pfam" id="PF14748"/>
    </source>
</evidence>
<dbReference type="HOGENOM" id="CLU_042344_3_1_9"/>
<dbReference type="Gene3D" id="1.10.3730.10">
    <property type="entry name" value="ProC C-terminal domain-like"/>
    <property type="match status" value="1"/>
</dbReference>
<evidence type="ECO:0000256" key="5">
    <source>
        <dbReference type="ARBA" id="ARBA00022650"/>
    </source>
</evidence>
<dbReference type="InterPro" id="IPR036291">
    <property type="entry name" value="NAD(P)-bd_dom_sf"/>
</dbReference>
<dbReference type="AlphaFoldDB" id="C9RD23"/>
<evidence type="ECO:0000256" key="3">
    <source>
        <dbReference type="ARBA" id="ARBA00022490"/>
    </source>
</evidence>
<feature type="binding site" evidence="11">
    <location>
        <begin position="12"/>
        <end position="17"/>
    </location>
    <ligand>
        <name>NADP(+)</name>
        <dbReference type="ChEBI" id="CHEBI:58349"/>
    </ligand>
</feature>
<dbReference type="InterPro" id="IPR000304">
    <property type="entry name" value="Pyrroline-COOH_reductase"/>
</dbReference>
<dbReference type="InterPro" id="IPR029036">
    <property type="entry name" value="P5CR_dimer"/>
</dbReference>
<name>C9RD23_AMMDK</name>
<protein>
    <recommendedName>
        <fullName evidence="9 10">Pyrroline-5-carboxylate reductase</fullName>
        <shortName evidence="9">P5C reductase</shortName>
        <shortName evidence="9">P5CR</shortName>
        <ecNumber evidence="9 10">1.5.1.2</ecNumber>
    </recommendedName>
    <alternativeName>
        <fullName evidence="9">PCA reductase</fullName>
    </alternativeName>
</protein>
<keyword evidence="7 9" id="KW-0560">Oxidoreductase</keyword>
<dbReference type="OrthoDB" id="9805754at2"/>
<feature type="domain" description="Pyrroline-5-carboxylate reductase catalytic N-terminal" evidence="12">
    <location>
        <begin position="8"/>
        <end position="103"/>
    </location>
</feature>
<dbReference type="PANTHER" id="PTHR11645">
    <property type="entry name" value="PYRROLINE-5-CARBOXYLATE REDUCTASE"/>
    <property type="match status" value="1"/>
</dbReference>
<keyword evidence="5 9" id="KW-0641">Proline biosynthesis</keyword>
<evidence type="ECO:0000259" key="12">
    <source>
        <dbReference type="Pfam" id="PF03807"/>
    </source>
</evidence>
<dbReference type="eggNOG" id="COG0345">
    <property type="taxonomic scope" value="Bacteria"/>
</dbReference>
<dbReference type="EC" id="1.5.1.2" evidence="9 10"/>
<keyword evidence="3 9" id="KW-0963">Cytoplasm</keyword>
<comment type="catalytic activity">
    <reaction evidence="9">
        <text>L-proline + NAD(+) = (S)-1-pyrroline-5-carboxylate + NADH + 2 H(+)</text>
        <dbReference type="Rhea" id="RHEA:14105"/>
        <dbReference type="ChEBI" id="CHEBI:15378"/>
        <dbReference type="ChEBI" id="CHEBI:17388"/>
        <dbReference type="ChEBI" id="CHEBI:57540"/>
        <dbReference type="ChEBI" id="CHEBI:57945"/>
        <dbReference type="ChEBI" id="CHEBI:60039"/>
        <dbReference type="EC" id="1.5.1.2"/>
    </reaction>
</comment>
<dbReference type="NCBIfam" id="TIGR00112">
    <property type="entry name" value="proC"/>
    <property type="match status" value="1"/>
</dbReference>
<dbReference type="STRING" id="429009.Adeg_1017"/>
<dbReference type="InterPro" id="IPR028939">
    <property type="entry name" value="P5C_Rdtase_cat_N"/>
</dbReference>
<keyword evidence="6 9" id="KW-0521">NADP</keyword>
<dbReference type="FunFam" id="3.40.50.720:FF:000190">
    <property type="entry name" value="Pyrroline-5-carboxylate reductase"/>
    <property type="match status" value="1"/>
</dbReference>
<feature type="binding site" evidence="11">
    <location>
        <begin position="74"/>
        <end position="77"/>
    </location>
    <ligand>
        <name>NADP(+)</name>
        <dbReference type="ChEBI" id="CHEBI:58349"/>
    </ligand>
</feature>
<dbReference type="EMBL" id="CP001785">
    <property type="protein sequence ID" value="ACX52150.1"/>
    <property type="molecule type" value="Genomic_DNA"/>
</dbReference>
<evidence type="ECO:0000256" key="8">
    <source>
        <dbReference type="ARBA" id="ARBA00058118"/>
    </source>
</evidence>
<evidence type="ECO:0000256" key="4">
    <source>
        <dbReference type="ARBA" id="ARBA00022605"/>
    </source>
</evidence>
<dbReference type="FunFam" id="1.10.3730.10:FF:000001">
    <property type="entry name" value="Pyrroline-5-carboxylate reductase"/>
    <property type="match status" value="1"/>
</dbReference>
<evidence type="ECO:0000256" key="1">
    <source>
        <dbReference type="ARBA" id="ARBA00004496"/>
    </source>
</evidence>
<evidence type="ECO:0000256" key="6">
    <source>
        <dbReference type="ARBA" id="ARBA00022857"/>
    </source>
</evidence>
<evidence type="ECO:0000256" key="7">
    <source>
        <dbReference type="ARBA" id="ARBA00023002"/>
    </source>
</evidence>
<keyword evidence="15" id="KW-1185">Reference proteome</keyword>
<proteinExistence type="inferred from homology"/>
<dbReference type="Pfam" id="PF14748">
    <property type="entry name" value="P5CR_dimer"/>
    <property type="match status" value="1"/>
</dbReference>
<comment type="catalytic activity">
    <reaction evidence="9">
        <text>L-proline + NADP(+) = (S)-1-pyrroline-5-carboxylate + NADPH + 2 H(+)</text>
        <dbReference type="Rhea" id="RHEA:14109"/>
        <dbReference type="ChEBI" id="CHEBI:15378"/>
        <dbReference type="ChEBI" id="CHEBI:17388"/>
        <dbReference type="ChEBI" id="CHEBI:57783"/>
        <dbReference type="ChEBI" id="CHEBI:58349"/>
        <dbReference type="ChEBI" id="CHEBI:60039"/>
        <dbReference type="EC" id="1.5.1.2"/>
    </reaction>
</comment>
<dbReference type="PIRSF" id="PIRSF000193">
    <property type="entry name" value="Pyrrol-5-carb_rd"/>
    <property type="match status" value="1"/>
</dbReference>
<dbReference type="UniPathway" id="UPA00098">
    <property type="reaction ID" value="UER00361"/>
</dbReference>
<dbReference type="RefSeq" id="WP_015739027.1">
    <property type="nucleotide sequence ID" value="NC_013385.1"/>
</dbReference>
<dbReference type="SUPFAM" id="SSF51735">
    <property type="entry name" value="NAD(P)-binding Rossmann-fold domains"/>
    <property type="match status" value="1"/>
</dbReference>
<comment type="pathway">
    <text evidence="9">Amino-acid biosynthesis; L-proline biosynthesis; L-proline from L-glutamate 5-semialdehyde: step 1/1.</text>
</comment>
<evidence type="ECO:0000313" key="15">
    <source>
        <dbReference type="Proteomes" id="UP000002620"/>
    </source>
</evidence>
<dbReference type="GO" id="GO:0055129">
    <property type="term" value="P:L-proline biosynthetic process"/>
    <property type="evidence" value="ECO:0007669"/>
    <property type="project" value="UniProtKB-UniRule"/>
</dbReference>
<dbReference type="KEGG" id="adg:Adeg_1017"/>
<dbReference type="Pfam" id="PF03807">
    <property type="entry name" value="F420_oxidored"/>
    <property type="match status" value="1"/>
</dbReference>
<evidence type="ECO:0000256" key="9">
    <source>
        <dbReference type="HAMAP-Rule" id="MF_01925"/>
    </source>
</evidence>
<feature type="domain" description="Pyrroline-5-carboxylate reductase dimerisation" evidence="13">
    <location>
        <begin position="167"/>
        <end position="271"/>
    </location>
</feature>
<comment type="function">
    <text evidence="8 9">Catalyzes the reduction of 1-pyrroline-5-carboxylate (PCA) to L-proline.</text>
</comment>
<dbReference type="SUPFAM" id="SSF48179">
    <property type="entry name" value="6-phosphogluconate dehydrogenase C-terminal domain-like"/>
    <property type="match status" value="1"/>
</dbReference>
<dbReference type="Proteomes" id="UP000002620">
    <property type="component" value="Chromosome"/>
</dbReference>
<evidence type="ECO:0000256" key="11">
    <source>
        <dbReference type="PIRSR" id="PIRSR000193-1"/>
    </source>
</evidence>
<sequence>MQALAGLKVGFIGGGAMGGALATGLVRSGRVAPEQVLVSDVSAERLAELSRTLGIKTLSDNRSLAQEADIIVLAVKPDQVRPVLEEISDLVRPEQTLISIAAGVSLAELQSWAGKAVPVVRVMPNTPALVGEGASAYALGSHAGSRDAERTEALMSAVGRVVRVPKEELLDAVTGLSGSGPAYVYLVIEALAEGGVRMGLSWKEALLLAAQTVLGAAKMVLASEEHPSVLKGRVMTPAGTTVEGLFVLEDRGVRAAFIEAVKAAALRSKEMRLGKNEKGGKN</sequence>
<dbReference type="PANTHER" id="PTHR11645:SF0">
    <property type="entry name" value="PYRROLINE-5-CARBOXYLATE REDUCTASE 3"/>
    <property type="match status" value="1"/>
</dbReference>
<evidence type="ECO:0000313" key="14">
    <source>
        <dbReference type="EMBL" id="ACX52150.1"/>
    </source>
</evidence>
<comment type="similarity">
    <text evidence="2 9">Belongs to the pyrroline-5-carboxylate reductase family.</text>
</comment>
<dbReference type="GO" id="GO:0004735">
    <property type="term" value="F:pyrroline-5-carboxylate reductase activity"/>
    <property type="evidence" value="ECO:0007669"/>
    <property type="project" value="UniProtKB-UniRule"/>
</dbReference>
<gene>
    <name evidence="9" type="primary">proC</name>
    <name evidence="14" type="ordered locus">Adeg_1017</name>
</gene>
<organism evidence="14 15">
    <name type="scientific">Ammonifex degensii (strain DSM 10501 / KC4)</name>
    <dbReference type="NCBI Taxonomy" id="429009"/>
    <lineage>
        <taxon>Bacteria</taxon>
        <taxon>Bacillati</taxon>
        <taxon>Bacillota</taxon>
        <taxon>Clostridia</taxon>
        <taxon>Thermoanaerobacterales</taxon>
        <taxon>Thermoanaerobacteraceae</taxon>
        <taxon>Ammonifex</taxon>
    </lineage>
</organism>
<evidence type="ECO:0000256" key="2">
    <source>
        <dbReference type="ARBA" id="ARBA00005525"/>
    </source>
</evidence>
<dbReference type="InterPro" id="IPR008927">
    <property type="entry name" value="6-PGluconate_DH-like_C_sf"/>
</dbReference>
<dbReference type="HAMAP" id="MF_01925">
    <property type="entry name" value="P5C_reductase"/>
    <property type="match status" value="1"/>
</dbReference>
<comment type="subcellular location">
    <subcellularLocation>
        <location evidence="1 9">Cytoplasm</location>
    </subcellularLocation>
</comment>
<evidence type="ECO:0000256" key="10">
    <source>
        <dbReference type="NCBIfam" id="TIGR00112"/>
    </source>
</evidence>
<dbReference type="Gene3D" id="3.40.50.720">
    <property type="entry name" value="NAD(P)-binding Rossmann-like Domain"/>
    <property type="match status" value="1"/>
</dbReference>
<accession>C9RD23</accession>